<dbReference type="Pfam" id="PF09720">
    <property type="entry name" value="Unstab_antitox"/>
    <property type="match status" value="1"/>
</dbReference>
<gene>
    <name evidence="1" type="ORF">JY651_30385</name>
</gene>
<dbReference type="InterPro" id="IPR013406">
    <property type="entry name" value="CHP02574_addiction_mod"/>
</dbReference>
<organism evidence="1 2">
    <name type="scientific">Pyxidicoccus parkwayensis</name>
    <dbReference type="NCBI Taxonomy" id="2813578"/>
    <lineage>
        <taxon>Bacteria</taxon>
        <taxon>Pseudomonadati</taxon>
        <taxon>Myxococcota</taxon>
        <taxon>Myxococcia</taxon>
        <taxon>Myxococcales</taxon>
        <taxon>Cystobacterineae</taxon>
        <taxon>Myxococcaceae</taxon>
        <taxon>Pyxidicoccus</taxon>
    </lineage>
</organism>
<name>A0ABX7NLH3_9BACT</name>
<accession>A0ABX7NLH3</accession>
<keyword evidence="2" id="KW-1185">Reference proteome</keyword>
<evidence type="ECO:0000313" key="2">
    <source>
        <dbReference type="Proteomes" id="UP000662747"/>
    </source>
</evidence>
<proteinExistence type="predicted"/>
<protein>
    <submittedName>
        <fullName evidence="1">Addiction module protein</fullName>
    </submittedName>
</protein>
<dbReference type="Proteomes" id="UP000662747">
    <property type="component" value="Chromosome"/>
</dbReference>
<evidence type="ECO:0000313" key="1">
    <source>
        <dbReference type="EMBL" id="QSQ19610.1"/>
    </source>
</evidence>
<dbReference type="EMBL" id="CP071090">
    <property type="protein sequence ID" value="QSQ19610.1"/>
    <property type="molecule type" value="Genomic_DNA"/>
</dbReference>
<dbReference type="RefSeq" id="WP_206721194.1">
    <property type="nucleotide sequence ID" value="NZ_CP071090.1"/>
</dbReference>
<sequence>MASSADELLPDALQLPPEERARLAHKLLLSLEEGDAGADVEAEWTTELERRAQDVVSGEAKTYDARQVIEEVRAQLRVRRGG</sequence>
<reference evidence="1 2" key="1">
    <citation type="submission" date="2021-02" db="EMBL/GenBank/DDBJ databases">
        <title>De Novo genome assembly of isolated myxobacteria.</title>
        <authorList>
            <person name="Stevens D.C."/>
        </authorList>
    </citation>
    <scope>NUCLEOTIDE SEQUENCE [LARGE SCALE GENOMIC DNA]</scope>
    <source>
        <strain evidence="2">SCPEA02</strain>
    </source>
</reference>